<dbReference type="SUPFAM" id="SSF53901">
    <property type="entry name" value="Thiolase-like"/>
    <property type="match status" value="1"/>
</dbReference>
<accession>A0A4R6S2W2</accession>
<evidence type="ECO:0000313" key="2">
    <source>
        <dbReference type="Proteomes" id="UP000295444"/>
    </source>
</evidence>
<dbReference type="EMBL" id="SNXZ01000007">
    <property type="protein sequence ID" value="TDP92995.1"/>
    <property type="molecule type" value="Genomic_DNA"/>
</dbReference>
<keyword evidence="2" id="KW-1185">Reference proteome</keyword>
<comment type="caution">
    <text evidence="1">The sequence shown here is derived from an EMBL/GenBank/DDBJ whole genome shotgun (WGS) entry which is preliminary data.</text>
</comment>
<gene>
    <name evidence="1" type="ORF">EV186_107230</name>
</gene>
<dbReference type="OrthoDB" id="3368027at2"/>
<evidence type="ECO:0000313" key="1">
    <source>
        <dbReference type="EMBL" id="TDP92995.1"/>
    </source>
</evidence>
<dbReference type="AlphaFoldDB" id="A0A4R6S2W2"/>
<dbReference type="InterPro" id="IPR016039">
    <property type="entry name" value="Thiolase-like"/>
</dbReference>
<reference evidence="1 2" key="1">
    <citation type="submission" date="2019-03" db="EMBL/GenBank/DDBJ databases">
        <title>Genomic Encyclopedia of Type Strains, Phase IV (KMG-IV): sequencing the most valuable type-strain genomes for metagenomic binning, comparative biology and taxonomic classification.</title>
        <authorList>
            <person name="Goeker M."/>
        </authorList>
    </citation>
    <scope>NUCLEOTIDE SEQUENCE [LARGE SCALE GENOMIC DNA]</scope>
    <source>
        <strain evidence="1 2">DSM 45361</strain>
    </source>
</reference>
<sequence length="263" mass="28086">MNLIRAGRRDFPAPAGFLIDDDRRNEVAEYFADLTRPYNTAAGTELSGQSYGEMAKALIATVVPADEPVDLLVLAFSIHDMWPGRATATFLSHLCPGTPLSFALCDQGSAAPFTALRLIREHRPRRALLLAVEQAMLPYDSPAVLPKEHRGVALLCGNDDSAGSRIAGLAQHPDVAAPDVPALAAQALTELSAGHDDVRLVLGETLADAWPGAAEHTRAAAGQPMTGVWWQLADTLAESAGLVVIGDYDRDLRYLCLAAIQAR</sequence>
<organism evidence="1 2">
    <name type="scientific">Labedaea rhizosphaerae</name>
    <dbReference type="NCBI Taxonomy" id="598644"/>
    <lineage>
        <taxon>Bacteria</taxon>
        <taxon>Bacillati</taxon>
        <taxon>Actinomycetota</taxon>
        <taxon>Actinomycetes</taxon>
        <taxon>Pseudonocardiales</taxon>
        <taxon>Pseudonocardiaceae</taxon>
        <taxon>Labedaea</taxon>
    </lineage>
</organism>
<protein>
    <submittedName>
        <fullName evidence="1">Uncharacterized protein</fullName>
    </submittedName>
</protein>
<proteinExistence type="predicted"/>
<dbReference type="Proteomes" id="UP000295444">
    <property type="component" value="Unassembled WGS sequence"/>
</dbReference>
<dbReference type="RefSeq" id="WP_133853331.1">
    <property type="nucleotide sequence ID" value="NZ_SNXZ01000007.1"/>
</dbReference>
<dbReference type="GO" id="GO:0016746">
    <property type="term" value="F:acyltransferase activity"/>
    <property type="evidence" value="ECO:0007669"/>
    <property type="project" value="InterPro"/>
</dbReference>
<name>A0A4R6S2W2_LABRH</name>